<reference evidence="2 3" key="1">
    <citation type="submission" date="2018-08" db="EMBL/GenBank/DDBJ databases">
        <title>A genome reference for cultivated species of the human gut microbiota.</title>
        <authorList>
            <person name="Zou Y."/>
            <person name="Xue W."/>
            <person name="Luo G."/>
        </authorList>
    </citation>
    <scope>NUCLEOTIDE SEQUENCE [LARGE SCALE GENOMIC DNA]</scope>
    <source>
        <strain evidence="2 3">AM07-24</strain>
    </source>
</reference>
<feature type="transmembrane region" description="Helical" evidence="1">
    <location>
        <begin position="35"/>
        <end position="58"/>
    </location>
</feature>
<sequence length="86" mass="9012">MGTEMGVFLTFGGALILIFLLGKALLVPLKVILRLLLNSVLGAVLIIVINFIGMNIGVMIPINVVNSLTVGILGVPGVIMLLLLCN</sequence>
<dbReference type="RefSeq" id="WP_067532099.1">
    <property type="nucleotide sequence ID" value="NZ_AP025567.1"/>
</dbReference>
<evidence type="ECO:0000313" key="3">
    <source>
        <dbReference type="Proteomes" id="UP000284841"/>
    </source>
</evidence>
<keyword evidence="1" id="KW-1133">Transmembrane helix</keyword>
<keyword evidence="3" id="KW-1185">Reference proteome</keyword>
<dbReference type="Proteomes" id="UP000284841">
    <property type="component" value="Unassembled WGS sequence"/>
</dbReference>
<organism evidence="2 3">
    <name type="scientific">Emergencia timonensis</name>
    <dbReference type="NCBI Taxonomy" id="1776384"/>
    <lineage>
        <taxon>Bacteria</taxon>
        <taxon>Bacillati</taxon>
        <taxon>Bacillota</taxon>
        <taxon>Clostridia</taxon>
        <taxon>Peptostreptococcales</taxon>
        <taxon>Anaerovoracaceae</taxon>
        <taxon>Emergencia</taxon>
    </lineage>
</organism>
<feature type="transmembrane region" description="Helical" evidence="1">
    <location>
        <begin position="6"/>
        <end position="26"/>
    </location>
</feature>
<name>A0A415DXB4_9FIRM</name>
<dbReference type="EMBL" id="QRMS01000005">
    <property type="protein sequence ID" value="RHJ85235.1"/>
    <property type="molecule type" value="Genomic_DNA"/>
</dbReference>
<dbReference type="Pfam" id="PF07441">
    <property type="entry name" value="BofA"/>
    <property type="match status" value="1"/>
</dbReference>
<evidence type="ECO:0000256" key="1">
    <source>
        <dbReference type="SAM" id="Phobius"/>
    </source>
</evidence>
<dbReference type="InterPro" id="IPR010001">
    <property type="entry name" value="BofA"/>
</dbReference>
<dbReference type="NCBIfam" id="TIGR02862">
    <property type="entry name" value="spore_BofA"/>
    <property type="match status" value="1"/>
</dbReference>
<accession>A0A415DXB4</accession>
<dbReference type="GeneID" id="83002446"/>
<evidence type="ECO:0000313" key="2">
    <source>
        <dbReference type="EMBL" id="RHJ85235.1"/>
    </source>
</evidence>
<dbReference type="STRING" id="1776384.GCA_900086585_00007"/>
<dbReference type="OrthoDB" id="1699162at2"/>
<comment type="caution">
    <text evidence="2">The sequence shown here is derived from an EMBL/GenBank/DDBJ whole genome shotgun (WGS) entry which is preliminary data.</text>
</comment>
<keyword evidence="1" id="KW-0472">Membrane</keyword>
<gene>
    <name evidence="2" type="primary">bofA</name>
    <name evidence="2" type="ORF">DW099_16190</name>
</gene>
<proteinExistence type="predicted"/>
<keyword evidence="1" id="KW-0812">Transmembrane</keyword>
<feature type="transmembrane region" description="Helical" evidence="1">
    <location>
        <begin position="64"/>
        <end position="85"/>
    </location>
</feature>
<protein>
    <submittedName>
        <fullName evidence="2">Pro-sigmaK processing inhibitor BofA</fullName>
    </submittedName>
</protein>
<dbReference type="AlphaFoldDB" id="A0A415DXB4"/>